<comment type="caution">
    <text evidence="1">The sequence shown here is derived from an EMBL/GenBank/DDBJ whole genome shotgun (WGS) entry which is preliminary data.</text>
</comment>
<gene>
    <name evidence="1" type="ORF">Ddye_027825</name>
</gene>
<dbReference type="EMBL" id="JANJYI010000008">
    <property type="protein sequence ID" value="KAK2640030.1"/>
    <property type="molecule type" value="Genomic_DNA"/>
</dbReference>
<evidence type="ECO:0000313" key="2">
    <source>
        <dbReference type="Proteomes" id="UP001280121"/>
    </source>
</evidence>
<organism evidence="1 2">
    <name type="scientific">Dipteronia dyeriana</name>
    <dbReference type="NCBI Taxonomy" id="168575"/>
    <lineage>
        <taxon>Eukaryota</taxon>
        <taxon>Viridiplantae</taxon>
        <taxon>Streptophyta</taxon>
        <taxon>Embryophyta</taxon>
        <taxon>Tracheophyta</taxon>
        <taxon>Spermatophyta</taxon>
        <taxon>Magnoliopsida</taxon>
        <taxon>eudicotyledons</taxon>
        <taxon>Gunneridae</taxon>
        <taxon>Pentapetalae</taxon>
        <taxon>rosids</taxon>
        <taxon>malvids</taxon>
        <taxon>Sapindales</taxon>
        <taxon>Sapindaceae</taxon>
        <taxon>Hippocastanoideae</taxon>
        <taxon>Acereae</taxon>
        <taxon>Dipteronia</taxon>
    </lineage>
</organism>
<dbReference type="AlphaFoldDB" id="A0AAD9TQS4"/>
<proteinExistence type="predicted"/>
<reference evidence="1" key="1">
    <citation type="journal article" date="2023" name="Plant J.">
        <title>Genome sequences and population genomics provide insights into the demographic history, inbreeding, and mutation load of two 'living fossil' tree species of Dipteronia.</title>
        <authorList>
            <person name="Feng Y."/>
            <person name="Comes H.P."/>
            <person name="Chen J."/>
            <person name="Zhu S."/>
            <person name="Lu R."/>
            <person name="Zhang X."/>
            <person name="Li P."/>
            <person name="Qiu J."/>
            <person name="Olsen K.M."/>
            <person name="Qiu Y."/>
        </authorList>
    </citation>
    <scope>NUCLEOTIDE SEQUENCE</scope>
    <source>
        <strain evidence="1">KIB01</strain>
    </source>
</reference>
<keyword evidence="2" id="KW-1185">Reference proteome</keyword>
<name>A0AAD9TQS4_9ROSI</name>
<accession>A0AAD9TQS4</accession>
<protein>
    <submittedName>
        <fullName evidence="1">Uncharacterized protein</fullName>
    </submittedName>
</protein>
<sequence>MAKSAKLMPSLRRTHQSLSNHNPFLFTSKLHPVSQITTTRSWVSEMREAAFEDNIRREIRYELQHSPSNQATFLYDFKIVHTASSNLFQPCNHTVGECVDTHVIFREVCLPNSLQVKAPYLS</sequence>
<dbReference type="Proteomes" id="UP001280121">
    <property type="component" value="Unassembled WGS sequence"/>
</dbReference>
<evidence type="ECO:0000313" key="1">
    <source>
        <dbReference type="EMBL" id="KAK2640030.1"/>
    </source>
</evidence>